<dbReference type="Gene3D" id="3.10.10.10">
    <property type="entry name" value="HIV Type 1 Reverse Transcriptase, subunit A, domain 1"/>
    <property type="match status" value="1"/>
</dbReference>
<dbReference type="OMA" id="QTHYSSF"/>
<dbReference type="InterPro" id="IPR043128">
    <property type="entry name" value="Rev_trsase/Diguanyl_cyclase"/>
</dbReference>
<protein>
    <submittedName>
        <fullName evidence="2">Transposon Ty3-I Gag-Pol polyprotein</fullName>
    </submittedName>
</protein>
<evidence type="ECO:0000313" key="2">
    <source>
        <dbReference type="EMBL" id="KYP69470.1"/>
    </source>
</evidence>
<evidence type="ECO:0000313" key="3">
    <source>
        <dbReference type="Proteomes" id="UP000075243"/>
    </source>
</evidence>
<dbReference type="SUPFAM" id="SSF56672">
    <property type="entry name" value="DNA/RNA polymerases"/>
    <property type="match status" value="1"/>
</dbReference>
<dbReference type="AlphaFoldDB" id="A0A151TR21"/>
<dbReference type="PROSITE" id="PS50878">
    <property type="entry name" value="RT_POL"/>
    <property type="match status" value="1"/>
</dbReference>
<dbReference type="Gramene" id="C.cajan_08413.t">
    <property type="protein sequence ID" value="C.cajan_08413.t.cds1"/>
    <property type="gene ID" value="C.cajan_08413"/>
</dbReference>
<name>A0A151TR21_CAJCA</name>
<organism evidence="2 3">
    <name type="scientific">Cajanus cajan</name>
    <name type="common">Pigeon pea</name>
    <name type="synonym">Cajanus indicus</name>
    <dbReference type="NCBI Taxonomy" id="3821"/>
    <lineage>
        <taxon>Eukaryota</taxon>
        <taxon>Viridiplantae</taxon>
        <taxon>Streptophyta</taxon>
        <taxon>Embryophyta</taxon>
        <taxon>Tracheophyta</taxon>
        <taxon>Spermatophyta</taxon>
        <taxon>Magnoliopsida</taxon>
        <taxon>eudicotyledons</taxon>
        <taxon>Gunneridae</taxon>
        <taxon>Pentapetalae</taxon>
        <taxon>rosids</taxon>
        <taxon>fabids</taxon>
        <taxon>Fabales</taxon>
        <taxon>Fabaceae</taxon>
        <taxon>Papilionoideae</taxon>
        <taxon>50 kb inversion clade</taxon>
        <taxon>NPAAA clade</taxon>
        <taxon>indigoferoid/millettioid clade</taxon>
        <taxon>Phaseoleae</taxon>
        <taxon>Cajanus</taxon>
    </lineage>
</organism>
<dbReference type="Pfam" id="PF00078">
    <property type="entry name" value="RVT_1"/>
    <property type="match status" value="1"/>
</dbReference>
<dbReference type="PANTHER" id="PTHR24559">
    <property type="entry name" value="TRANSPOSON TY3-I GAG-POL POLYPROTEIN"/>
    <property type="match status" value="1"/>
</dbReference>
<feature type="domain" description="Reverse transcriptase" evidence="1">
    <location>
        <begin position="71"/>
        <end position="233"/>
    </location>
</feature>
<dbReference type="Gene3D" id="3.30.70.270">
    <property type="match status" value="1"/>
</dbReference>
<proteinExistence type="predicted"/>
<dbReference type="InterPro" id="IPR053134">
    <property type="entry name" value="RNA-dir_DNA_polymerase"/>
</dbReference>
<dbReference type="EMBL" id="CM003605">
    <property type="protein sequence ID" value="KYP69470.1"/>
    <property type="molecule type" value="Genomic_DNA"/>
</dbReference>
<dbReference type="PANTHER" id="PTHR24559:SF444">
    <property type="entry name" value="REVERSE TRANSCRIPTASE DOMAIN-CONTAINING PROTEIN"/>
    <property type="match status" value="1"/>
</dbReference>
<dbReference type="CDD" id="cd01647">
    <property type="entry name" value="RT_LTR"/>
    <property type="match status" value="1"/>
</dbReference>
<sequence>MSVETERVIAEIDVVRDFVEVFPDEVLELPPIREMKFSIDLVPGAGPVLVAPYDMALAELVELKGQLEDLLEKQWMRPSVSPWGAPVLLVKKKDGGSRLCVDYRQLNKLTIKGKYPLPRIDDLMDQLKGASIFLKIDLRSGYHQIKVKEGDISKTAFRTRYGHYEYVVMSFGVTNAPAVFMDYMNRIFRQFLDKFVVVFIDDILIYSRTREEHGEHLMLVLEILKAKQLYAKL</sequence>
<dbReference type="InterPro" id="IPR043502">
    <property type="entry name" value="DNA/RNA_pol_sf"/>
</dbReference>
<dbReference type="InterPro" id="IPR000477">
    <property type="entry name" value="RT_dom"/>
</dbReference>
<accession>A0A151TR21</accession>
<dbReference type="Proteomes" id="UP000075243">
    <property type="component" value="Chromosome 3"/>
</dbReference>
<evidence type="ECO:0000259" key="1">
    <source>
        <dbReference type="PROSITE" id="PS50878"/>
    </source>
</evidence>
<gene>
    <name evidence="2" type="ORF">KK1_008661</name>
</gene>
<keyword evidence="3" id="KW-1185">Reference proteome</keyword>
<reference evidence="2 3" key="1">
    <citation type="journal article" date="2012" name="Nat. Biotechnol.">
        <title>Draft genome sequence of pigeonpea (Cajanus cajan), an orphan legume crop of resource-poor farmers.</title>
        <authorList>
            <person name="Varshney R.K."/>
            <person name="Chen W."/>
            <person name="Li Y."/>
            <person name="Bharti A.K."/>
            <person name="Saxena R.K."/>
            <person name="Schlueter J.A."/>
            <person name="Donoghue M.T."/>
            <person name="Azam S."/>
            <person name="Fan G."/>
            <person name="Whaley A.M."/>
            <person name="Farmer A.D."/>
            <person name="Sheridan J."/>
            <person name="Iwata A."/>
            <person name="Tuteja R."/>
            <person name="Penmetsa R.V."/>
            <person name="Wu W."/>
            <person name="Upadhyaya H.D."/>
            <person name="Yang S.P."/>
            <person name="Shah T."/>
            <person name="Saxena K.B."/>
            <person name="Michael T."/>
            <person name="McCombie W.R."/>
            <person name="Yang B."/>
            <person name="Zhang G."/>
            <person name="Yang H."/>
            <person name="Wang J."/>
            <person name="Spillane C."/>
            <person name="Cook D.R."/>
            <person name="May G.D."/>
            <person name="Xu X."/>
            <person name="Jackson S.A."/>
        </authorList>
    </citation>
    <scope>NUCLEOTIDE SEQUENCE [LARGE SCALE GENOMIC DNA]</scope>
    <source>
        <strain evidence="3">cv. Asha</strain>
    </source>
</reference>